<keyword evidence="3" id="KW-1185">Reference proteome</keyword>
<name>A0ABQ4QQX4_9HYPH</name>
<gene>
    <name evidence="2" type="ORF">AFCDBAGC_4989</name>
</gene>
<evidence type="ECO:0000256" key="1">
    <source>
        <dbReference type="SAM" id="MobiDB-lite"/>
    </source>
</evidence>
<dbReference type="RefSeq" id="WP_147831146.1">
    <property type="nucleotide sequence ID" value="NZ_BPQG01000115.1"/>
</dbReference>
<dbReference type="EMBL" id="BPQG01000115">
    <property type="protein sequence ID" value="GJD47104.1"/>
    <property type="molecule type" value="Genomic_DNA"/>
</dbReference>
<evidence type="ECO:0000313" key="3">
    <source>
        <dbReference type="Proteomes" id="UP001055117"/>
    </source>
</evidence>
<evidence type="ECO:0000313" key="2">
    <source>
        <dbReference type="EMBL" id="GJD47104.1"/>
    </source>
</evidence>
<dbReference type="Proteomes" id="UP001055117">
    <property type="component" value="Unassembled WGS sequence"/>
</dbReference>
<dbReference type="InterPro" id="IPR021327">
    <property type="entry name" value="DUF2934"/>
</dbReference>
<organism evidence="2 3">
    <name type="scientific">Methylobacterium cerastii</name>
    <dbReference type="NCBI Taxonomy" id="932741"/>
    <lineage>
        <taxon>Bacteria</taxon>
        <taxon>Pseudomonadati</taxon>
        <taxon>Pseudomonadota</taxon>
        <taxon>Alphaproteobacteria</taxon>
        <taxon>Hyphomicrobiales</taxon>
        <taxon>Methylobacteriaceae</taxon>
        <taxon>Methylobacterium</taxon>
    </lineage>
</organism>
<reference evidence="2 3" key="1">
    <citation type="journal article" date="2021" name="Front. Microbiol.">
        <title>Comprehensive Comparative Genomics and Phenotyping of Methylobacterium Species.</title>
        <authorList>
            <person name="Alessa O."/>
            <person name="Ogura Y."/>
            <person name="Fujitani Y."/>
            <person name="Takami H."/>
            <person name="Hayashi T."/>
            <person name="Sahin N."/>
            <person name="Tani A."/>
        </authorList>
    </citation>
    <scope>NUCLEOTIDE SEQUENCE [LARGE SCALE GENOMIC DNA]</scope>
    <source>
        <strain evidence="2 3">DSM 23679</strain>
    </source>
</reference>
<evidence type="ECO:0008006" key="4">
    <source>
        <dbReference type="Google" id="ProtNLM"/>
    </source>
</evidence>
<dbReference type="Pfam" id="PF11154">
    <property type="entry name" value="DUF2934"/>
    <property type="match status" value="1"/>
</dbReference>
<feature type="region of interest" description="Disordered" evidence="1">
    <location>
        <begin position="44"/>
        <end position="64"/>
    </location>
</feature>
<accession>A0ABQ4QQX4</accession>
<sequence length="64" mass="7472">MTLTNDITFERIRERAFELWDRNHRPEGLDIRFWLLAERELRAEAADGKGQARDADARRNGSAS</sequence>
<comment type="caution">
    <text evidence="2">The sequence shown here is derived from an EMBL/GenBank/DDBJ whole genome shotgun (WGS) entry which is preliminary data.</text>
</comment>
<proteinExistence type="predicted"/>
<protein>
    <recommendedName>
        <fullName evidence="4">DUF2934 domain-containing protein</fullName>
    </recommendedName>
</protein>